<accession>A0A1H7S2P2</accession>
<dbReference type="GO" id="GO:0032993">
    <property type="term" value="C:protein-DNA complex"/>
    <property type="evidence" value="ECO:0007669"/>
    <property type="project" value="TreeGrafter"/>
</dbReference>
<evidence type="ECO:0000313" key="7">
    <source>
        <dbReference type="EMBL" id="SEL66763.1"/>
    </source>
</evidence>
<feature type="compositionally biased region" description="Polar residues" evidence="5">
    <location>
        <begin position="307"/>
        <end position="332"/>
    </location>
</feature>
<feature type="domain" description="HTH lysR-type" evidence="6">
    <location>
        <begin position="3"/>
        <end position="60"/>
    </location>
</feature>
<keyword evidence="8" id="KW-1185">Reference proteome</keyword>
<dbReference type="Pfam" id="PF03466">
    <property type="entry name" value="LysR_substrate"/>
    <property type="match status" value="1"/>
</dbReference>
<dbReference type="RefSeq" id="WP_245737649.1">
    <property type="nucleotide sequence ID" value="NZ_FNZQ01000007.1"/>
</dbReference>
<reference evidence="7 8" key="1">
    <citation type="submission" date="2016-10" db="EMBL/GenBank/DDBJ databases">
        <authorList>
            <person name="de Groot N.N."/>
        </authorList>
    </citation>
    <scope>NUCLEOTIDE SEQUENCE [LARGE SCALE GENOMIC DNA]</scope>
    <source>
        <strain evidence="7 8">DSM 14858</strain>
    </source>
</reference>
<evidence type="ECO:0000256" key="3">
    <source>
        <dbReference type="ARBA" id="ARBA00023125"/>
    </source>
</evidence>
<dbReference type="Gene3D" id="1.10.10.10">
    <property type="entry name" value="Winged helix-like DNA-binding domain superfamily/Winged helix DNA-binding domain"/>
    <property type="match status" value="1"/>
</dbReference>
<gene>
    <name evidence="7" type="ORF">SAMN04488526_3240</name>
</gene>
<name>A0A1H7S2P2_9RHOB</name>
<dbReference type="GO" id="GO:0003700">
    <property type="term" value="F:DNA-binding transcription factor activity"/>
    <property type="evidence" value="ECO:0007669"/>
    <property type="project" value="InterPro"/>
</dbReference>
<dbReference type="SUPFAM" id="SSF53850">
    <property type="entry name" value="Periplasmic binding protein-like II"/>
    <property type="match status" value="1"/>
</dbReference>
<dbReference type="Gene3D" id="3.40.190.10">
    <property type="entry name" value="Periplasmic binding protein-like II"/>
    <property type="match status" value="2"/>
</dbReference>
<evidence type="ECO:0000256" key="5">
    <source>
        <dbReference type="SAM" id="MobiDB-lite"/>
    </source>
</evidence>
<keyword evidence="3" id="KW-0238">DNA-binding</keyword>
<evidence type="ECO:0000259" key="6">
    <source>
        <dbReference type="PROSITE" id="PS50931"/>
    </source>
</evidence>
<evidence type="ECO:0000256" key="1">
    <source>
        <dbReference type="ARBA" id="ARBA00009437"/>
    </source>
</evidence>
<dbReference type="STRING" id="188906.SAMN04488526_3240"/>
<dbReference type="CDD" id="cd08414">
    <property type="entry name" value="PBP2_LTTR_aromatics_like"/>
    <property type="match status" value="1"/>
</dbReference>
<dbReference type="PANTHER" id="PTHR30346">
    <property type="entry name" value="TRANSCRIPTIONAL DUAL REGULATOR HCAR-RELATED"/>
    <property type="match status" value="1"/>
</dbReference>
<keyword evidence="2" id="KW-0805">Transcription regulation</keyword>
<evidence type="ECO:0000313" key="8">
    <source>
        <dbReference type="Proteomes" id="UP000199283"/>
    </source>
</evidence>
<dbReference type="InterPro" id="IPR036388">
    <property type="entry name" value="WH-like_DNA-bd_sf"/>
</dbReference>
<dbReference type="PROSITE" id="PS50931">
    <property type="entry name" value="HTH_LYSR"/>
    <property type="match status" value="1"/>
</dbReference>
<dbReference type="Proteomes" id="UP000199283">
    <property type="component" value="Unassembled WGS sequence"/>
</dbReference>
<dbReference type="PANTHER" id="PTHR30346:SF0">
    <property type="entry name" value="HCA OPERON TRANSCRIPTIONAL ACTIVATOR HCAR"/>
    <property type="match status" value="1"/>
</dbReference>
<dbReference type="GO" id="GO:0003677">
    <property type="term" value="F:DNA binding"/>
    <property type="evidence" value="ECO:0007669"/>
    <property type="project" value="UniProtKB-KW"/>
</dbReference>
<evidence type="ECO:0000256" key="4">
    <source>
        <dbReference type="ARBA" id="ARBA00023163"/>
    </source>
</evidence>
<dbReference type="Pfam" id="PF00126">
    <property type="entry name" value="HTH_1"/>
    <property type="match status" value="1"/>
</dbReference>
<dbReference type="PRINTS" id="PR00039">
    <property type="entry name" value="HTHLYSR"/>
</dbReference>
<feature type="region of interest" description="Disordered" evidence="5">
    <location>
        <begin position="296"/>
        <end position="332"/>
    </location>
</feature>
<dbReference type="InterPro" id="IPR000847">
    <property type="entry name" value="LysR_HTH_N"/>
</dbReference>
<keyword evidence="4" id="KW-0804">Transcription</keyword>
<evidence type="ECO:0000256" key="2">
    <source>
        <dbReference type="ARBA" id="ARBA00023015"/>
    </source>
</evidence>
<dbReference type="InterPro" id="IPR036390">
    <property type="entry name" value="WH_DNA-bd_sf"/>
</dbReference>
<sequence length="332" mass="36574">MTIELKHLRYVVAASTCGSFRRAAMSLGIRQSAISRRIRDLEDELGASLFNRHSGGVILTHAGKKFVRHARQALSEVSSAAADVGLIGRGEEGVVRVGIFSSLASGFLAQMLRAYSNRYGDVRIDIVEGAPLDHISAVRMHKLDVAFVTGVPALTDCDAAQLWTERVFVMLPEAHALTKRTLIKWDDLREETFILSEGDPGPEIHDFLIKHLADLGVHPAIERHRVGRDNLMQIVSFGRGVTLTSESTVAMRFPGVVYRLLEGETLPFCAVWSPNNDNPAWRRMLSLAQLTARRNGICDDKGPKSALTRSVSMRSSSHEAPSALSQTPDRLR</sequence>
<dbReference type="InterPro" id="IPR005119">
    <property type="entry name" value="LysR_subst-bd"/>
</dbReference>
<dbReference type="EMBL" id="FNZQ01000007">
    <property type="protein sequence ID" value="SEL66763.1"/>
    <property type="molecule type" value="Genomic_DNA"/>
</dbReference>
<organism evidence="7 8">
    <name type="scientific">Jannaschia helgolandensis</name>
    <dbReference type="NCBI Taxonomy" id="188906"/>
    <lineage>
        <taxon>Bacteria</taxon>
        <taxon>Pseudomonadati</taxon>
        <taxon>Pseudomonadota</taxon>
        <taxon>Alphaproteobacteria</taxon>
        <taxon>Rhodobacterales</taxon>
        <taxon>Roseobacteraceae</taxon>
        <taxon>Jannaschia</taxon>
    </lineage>
</organism>
<dbReference type="SUPFAM" id="SSF46785">
    <property type="entry name" value="Winged helix' DNA-binding domain"/>
    <property type="match status" value="1"/>
</dbReference>
<proteinExistence type="inferred from homology"/>
<dbReference type="AlphaFoldDB" id="A0A1H7S2P2"/>
<protein>
    <submittedName>
        <fullName evidence="7">Transcriptional regulator, LysR family</fullName>
    </submittedName>
</protein>
<dbReference type="FunFam" id="1.10.10.10:FF:000001">
    <property type="entry name" value="LysR family transcriptional regulator"/>
    <property type="match status" value="1"/>
</dbReference>
<comment type="similarity">
    <text evidence="1">Belongs to the LysR transcriptional regulatory family.</text>
</comment>